<dbReference type="Gene3D" id="3.40.710.10">
    <property type="entry name" value="DD-peptidase/beta-lactamase superfamily"/>
    <property type="match status" value="1"/>
</dbReference>
<comment type="caution">
    <text evidence="2">The sequence shown here is derived from an EMBL/GenBank/DDBJ whole genome shotgun (WGS) entry which is preliminary data.</text>
</comment>
<dbReference type="AlphaFoldDB" id="A0A9D2I3Y3"/>
<dbReference type="Pfam" id="PF00144">
    <property type="entry name" value="Beta-lactamase"/>
    <property type="match status" value="1"/>
</dbReference>
<dbReference type="PANTHER" id="PTHR43283">
    <property type="entry name" value="BETA-LACTAMASE-RELATED"/>
    <property type="match status" value="1"/>
</dbReference>
<organism evidence="2 3">
    <name type="scientific">Candidatus Eisenbergiella merdipullorum</name>
    <dbReference type="NCBI Taxonomy" id="2838553"/>
    <lineage>
        <taxon>Bacteria</taxon>
        <taxon>Bacillati</taxon>
        <taxon>Bacillota</taxon>
        <taxon>Clostridia</taxon>
        <taxon>Lachnospirales</taxon>
        <taxon>Lachnospiraceae</taxon>
        <taxon>Eisenbergiella</taxon>
    </lineage>
</organism>
<dbReference type="EMBL" id="DWYY01000055">
    <property type="protein sequence ID" value="HJA92465.1"/>
    <property type="molecule type" value="Genomic_DNA"/>
</dbReference>
<gene>
    <name evidence="2" type="ORF">H9717_05020</name>
</gene>
<dbReference type="InterPro" id="IPR012338">
    <property type="entry name" value="Beta-lactam/transpept-like"/>
</dbReference>
<proteinExistence type="predicted"/>
<sequence length="379" mass="42371">MDFVKLGNYIDCLESTYHIPAAAITVYHNDRCVFRHFAGYADAAGTRPMKGTSQFFLYSASKVITCTAAMILMEEGKLSLMDEAGKFYPAFARMKVKAENGLREAKNKLTVLSLLTMTGGLSYEMDAEPLLQFRNQKHHENIMEDAMNAIAQIPLDFEPSTHYQYSLCHDVIGGIIEKASGIRLGEYLQSRIFEPLGMQYTRFGFDETQNPNFLEQYSYKDENGCKISRAIPKICGFSMIPGYESGGGGLVSCLDDYGKFVGMLAAGGVTADGKRILSEQSIDRMRTPSLSPVCEKEFIRWDQGYSYGLGVRTMVDREKKHAKSPIGEFGWDGAAGAFNFIDTKNDLAMFYAQHVLDCSPAFDVIHPTLRDLTYECFFS</sequence>
<evidence type="ECO:0000313" key="2">
    <source>
        <dbReference type="EMBL" id="HJA92465.1"/>
    </source>
</evidence>
<accession>A0A9D2I3Y3</accession>
<reference evidence="2" key="1">
    <citation type="journal article" date="2021" name="PeerJ">
        <title>Extensive microbial diversity within the chicken gut microbiome revealed by metagenomics and culture.</title>
        <authorList>
            <person name="Gilroy R."/>
            <person name="Ravi A."/>
            <person name="Getino M."/>
            <person name="Pursley I."/>
            <person name="Horton D.L."/>
            <person name="Alikhan N.F."/>
            <person name="Baker D."/>
            <person name="Gharbi K."/>
            <person name="Hall N."/>
            <person name="Watson M."/>
            <person name="Adriaenssens E.M."/>
            <person name="Foster-Nyarko E."/>
            <person name="Jarju S."/>
            <person name="Secka A."/>
            <person name="Antonio M."/>
            <person name="Oren A."/>
            <person name="Chaudhuri R.R."/>
            <person name="La Ragione R."/>
            <person name="Hildebrand F."/>
            <person name="Pallen M.J."/>
        </authorList>
    </citation>
    <scope>NUCLEOTIDE SEQUENCE</scope>
    <source>
        <strain evidence="2">CHK179-7159</strain>
    </source>
</reference>
<feature type="domain" description="Beta-lactamase-related" evidence="1">
    <location>
        <begin position="10"/>
        <end position="351"/>
    </location>
</feature>
<dbReference type="SUPFAM" id="SSF56601">
    <property type="entry name" value="beta-lactamase/transpeptidase-like"/>
    <property type="match status" value="1"/>
</dbReference>
<name>A0A9D2I3Y3_9FIRM</name>
<evidence type="ECO:0000313" key="3">
    <source>
        <dbReference type="Proteomes" id="UP000886858"/>
    </source>
</evidence>
<reference evidence="2" key="2">
    <citation type="submission" date="2021-04" db="EMBL/GenBank/DDBJ databases">
        <authorList>
            <person name="Gilroy R."/>
        </authorList>
    </citation>
    <scope>NUCLEOTIDE SEQUENCE</scope>
    <source>
        <strain evidence="2">CHK179-7159</strain>
    </source>
</reference>
<dbReference type="InterPro" id="IPR001466">
    <property type="entry name" value="Beta-lactam-related"/>
</dbReference>
<dbReference type="InterPro" id="IPR050789">
    <property type="entry name" value="Diverse_Enzym_Activities"/>
</dbReference>
<dbReference type="Proteomes" id="UP000886858">
    <property type="component" value="Unassembled WGS sequence"/>
</dbReference>
<dbReference type="PANTHER" id="PTHR43283:SF3">
    <property type="entry name" value="BETA-LACTAMASE FAMILY PROTEIN (AFU_ORTHOLOGUE AFUA_5G07500)"/>
    <property type="match status" value="1"/>
</dbReference>
<evidence type="ECO:0000259" key="1">
    <source>
        <dbReference type="Pfam" id="PF00144"/>
    </source>
</evidence>
<protein>
    <submittedName>
        <fullName evidence="2">Beta-lactamase family protein</fullName>
    </submittedName>
</protein>